<gene>
    <name evidence="2" type="ORF">BS47DRAFT_1395222</name>
</gene>
<sequence length="374" mass="41317">MALLVKLHYINHYWPLLFKTSPASGAILHYELSIIFTIHCEFSAYSEFWDPLVPNSSTTTNPTFLSPLEISHLATLKNLSTEHHKFNQKILSLVEKSKYNHINFNLKSKLSGIKIALNNLLWVCLLLSSLLFSLPLTSLLSSRKWNSQKHVLYKDLVPRGEYKCSTTGSPVLTPLPTALVLPPSSHSPLPPGHSHSCPDHVKSKHIIEDNNAVQTPPGDANESNDSDDADSDNSQEHINPDWNDPNHNNPNHINPDPNDLIHSHSPHPLPNSSASLHVPPTGPLPPSFHPFLPLSSPPPLDLPSSSPPTTSLLPLLILSFPLPLTAERLRSKAQDLPPFLPLPSFLSLPSSPFLPPYLLLVIFPLHPVNNPPCL</sequence>
<name>A0A9P6ASZ2_9AGAM</name>
<keyword evidence="3" id="KW-1185">Reference proteome</keyword>
<feature type="compositionally biased region" description="Acidic residues" evidence="1">
    <location>
        <begin position="222"/>
        <end position="233"/>
    </location>
</feature>
<evidence type="ECO:0000313" key="2">
    <source>
        <dbReference type="EMBL" id="KAF9511316.1"/>
    </source>
</evidence>
<comment type="caution">
    <text evidence="2">The sequence shown here is derived from an EMBL/GenBank/DDBJ whole genome shotgun (WGS) entry which is preliminary data.</text>
</comment>
<organism evidence="2 3">
    <name type="scientific">Hydnum rufescens UP504</name>
    <dbReference type="NCBI Taxonomy" id="1448309"/>
    <lineage>
        <taxon>Eukaryota</taxon>
        <taxon>Fungi</taxon>
        <taxon>Dikarya</taxon>
        <taxon>Basidiomycota</taxon>
        <taxon>Agaricomycotina</taxon>
        <taxon>Agaricomycetes</taxon>
        <taxon>Cantharellales</taxon>
        <taxon>Hydnaceae</taxon>
        <taxon>Hydnum</taxon>
    </lineage>
</organism>
<protein>
    <submittedName>
        <fullName evidence="2">Uncharacterized protein</fullName>
    </submittedName>
</protein>
<accession>A0A9P6ASZ2</accession>
<proteinExistence type="predicted"/>
<feature type="region of interest" description="Disordered" evidence="1">
    <location>
        <begin position="176"/>
        <end position="282"/>
    </location>
</feature>
<evidence type="ECO:0000256" key="1">
    <source>
        <dbReference type="SAM" id="MobiDB-lite"/>
    </source>
</evidence>
<dbReference type="EMBL" id="MU129002">
    <property type="protein sequence ID" value="KAF9511316.1"/>
    <property type="molecule type" value="Genomic_DNA"/>
</dbReference>
<dbReference type="AlphaFoldDB" id="A0A9P6ASZ2"/>
<dbReference type="Proteomes" id="UP000886523">
    <property type="component" value="Unassembled WGS sequence"/>
</dbReference>
<feature type="compositionally biased region" description="Low complexity" evidence="1">
    <location>
        <begin position="240"/>
        <end position="260"/>
    </location>
</feature>
<reference evidence="2" key="1">
    <citation type="journal article" date="2020" name="Nat. Commun.">
        <title>Large-scale genome sequencing of mycorrhizal fungi provides insights into the early evolution of symbiotic traits.</title>
        <authorList>
            <person name="Miyauchi S."/>
            <person name="Kiss E."/>
            <person name="Kuo A."/>
            <person name="Drula E."/>
            <person name="Kohler A."/>
            <person name="Sanchez-Garcia M."/>
            <person name="Morin E."/>
            <person name="Andreopoulos B."/>
            <person name="Barry K.W."/>
            <person name="Bonito G."/>
            <person name="Buee M."/>
            <person name="Carver A."/>
            <person name="Chen C."/>
            <person name="Cichocki N."/>
            <person name="Clum A."/>
            <person name="Culley D."/>
            <person name="Crous P.W."/>
            <person name="Fauchery L."/>
            <person name="Girlanda M."/>
            <person name="Hayes R.D."/>
            <person name="Keri Z."/>
            <person name="LaButti K."/>
            <person name="Lipzen A."/>
            <person name="Lombard V."/>
            <person name="Magnuson J."/>
            <person name="Maillard F."/>
            <person name="Murat C."/>
            <person name="Nolan M."/>
            <person name="Ohm R.A."/>
            <person name="Pangilinan J."/>
            <person name="Pereira M.F."/>
            <person name="Perotto S."/>
            <person name="Peter M."/>
            <person name="Pfister S."/>
            <person name="Riley R."/>
            <person name="Sitrit Y."/>
            <person name="Stielow J.B."/>
            <person name="Szollosi G."/>
            <person name="Zifcakova L."/>
            <person name="Stursova M."/>
            <person name="Spatafora J.W."/>
            <person name="Tedersoo L."/>
            <person name="Vaario L.M."/>
            <person name="Yamada A."/>
            <person name="Yan M."/>
            <person name="Wang P."/>
            <person name="Xu J."/>
            <person name="Bruns T."/>
            <person name="Baldrian P."/>
            <person name="Vilgalys R."/>
            <person name="Dunand C."/>
            <person name="Henrissat B."/>
            <person name="Grigoriev I.V."/>
            <person name="Hibbett D."/>
            <person name="Nagy L.G."/>
            <person name="Martin F.M."/>
        </authorList>
    </citation>
    <scope>NUCLEOTIDE SEQUENCE</scope>
    <source>
        <strain evidence="2">UP504</strain>
    </source>
</reference>
<feature type="compositionally biased region" description="Low complexity" evidence="1">
    <location>
        <begin position="176"/>
        <end position="195"/>
    </location>
</feature>
<evidence type="ECO:0000313" key="3">
    <source>
        <dbReference type="Proteomes" id="UP000886523"/>
    </source>
</evidence>
<feature type="compositionally biased region" description="Basic and acidic residues" evidence="1">
    <location>
        <begin position="196"/>
        <end position="208"/>
    </location>
</feature>